<dbReference type="GO" id="GO:0046331">
    <property type="term" value="P:lateral inhibition"/>
    <property type="evidence" value="ECO:0007669"/>
    <property type="project" value="UniProtKB-ARBA"/>
</dbReference>
<keyword evidence="6" id="KW-1133">Transmembrane helix</keyword>
<dbReference type="PROSITE" id="PS51051">
    <property type="entry name" value="DSL"/>
    <property type="match status" value="1"/>
</dbReference>
<comment type="subcellular location">
    <subcellularLocation>
        <location evidence="6">Membrane</location>
        <topology evidence="6">Single-pass type I membrane protein</topology>
    </subcellularLocation>
</comment>
<protein>
    <recommendedName>
        <fullName evidence="6">Delta-like protein</fullName>
    </recommendedName>
</protein>
<dbReference type="GO" id="GO:0016020">
    <property type="term" value="C:membrane"/>
    <property type="evidence" value="ECO:0007669"/>
    <property type="project" value="UniProtKB-SubCell"/>
</dbReference>
<feature type="disulfide bond" evidence="5">
    <location>
        <begin position="351"/>
        <end position="360"/>
    </location>
</feature>
<feature type="disulfide bond" evidence="5">
    <location>
        <begin position="318"/>
        <end position="327"/>
    </location>
</feature>
<evidence type="ECO:0000256" key="6">
    <source>
        <dbReference type="RuleBase" id="RU280815"/>
    </source>
</evidence>
<dbReference type="SMART" id="SM00051">
    <property type="entry name" value="DSL"/>
    <property type="match status" value="1"/>
</dbReference>
<evidence type="ECO:0000256" key="7">
    <source>
        <dbReference type="SAM" id="MobiDB-lite"/>
    </source>
</evidence>
<keyword evidence="3 6" id="KW-0677">Repeat</keyword>
<evidence type="ECO:0000256" key="2">
    <source>
        <dbReference type="ARBA" id="ARBA00022536"/>
    </source>
</evidence>
<sequence>MEEKGAPEGPEKAGEKAGEKVGAKARERRIESRANRCRKRRTTKRSGSRVHTSICGGGVRTSAFSELVTASPGKIGLRVIIGIYLGCGSPVPFSGFEDCPVTRCREDLGGYMIDQSMEVSKIRDKVIIDIYLGRGSPVSLSAFENRLVLSCQENLGGSMIDQSMDMSKIRDKKIIRVYLEINGQRCTCNSETNLIPFLLFHIPSPQDCSVVSGRLESMEPRERMARDVGGTVRVHSSGGNGDTWDIANVSESMGGKLELIPVGRTLELIVLVSTEVNLEKVLITRLTTQKWLDVGPNWTEDEYRSAHAKMVYEYRVTCVTHYYGKGCENLCKPRDDSFGHYSCSPTGKRVCLSGWEGDYCNTRDFRLVRFDRLGLSEWMKCQERMDLNGAPFRKVRASAGGYAPFLPTMASEISISFCFLCQRAKSSHSRPAANIRGNSLSPSGEWHSRISPRSGDSKRSHKRSPKWSPGLVS</sequence>
<organism evidence="9 10">
    <name type="scientific">Eufriesea mexicana</name>
    <dbReference type="NCBI Taxonomy" id="516756"/>
    <lineage>
        <taxon>Eukaryota</taxon>
        <taxon>Metazoa</taxon>
        <taxon>Ecdysozoa</taxon>
        <taxon>Arthropoda</taxon>
        <taxon>Hexapoda</taxon>
        <taxon>Insecta</taxon>
        <taxon>Pterygota</taxon>
        <taxon>Neoptera</taxon>
        <taxon>Endopterygota</taxon>
        <taxon>Hymenoptera</taxon>
        <taxon>Apocrita</taxon>
        <taxon>Aculeata</taxon>
        <taxon>Apoidea</taxon>
        <taxon>Anthophila</taxon>
        <taxon>Apidae</taxon>
        <taxon>Eufriesea</taxon>
    </lineage>
</organism>
<keyword evidence="6" id="KW-0472">Membrane</keyword>
<dbReference type="Pfam" id="PF01414">
    <property type="entry name" value="DSL"/>
    <property type="match status" value="1"/>
</dbReference>
<keyword evidence="10" id="KW-1185">Reference proteome</keyword>
<accession>A0A310SFT5</accession>
<dbReference type="FunFam" id="2.10.25.140:FF:000001">
    <property type="entry name" value="Delta-like protein"/>
    <property type="match status" value="1"/>
</dbReference>
<evidence type="ECO:0000259" key="8">
    <source>
        <dbReference type="PROSITE" id="PS51051"/>
    </source>
</evidence>
<evidence type="ECO:0000313" key="10">
    <source>
        <dbReference type="Proteomes" id="UP000250275"/>
    </source>
</evidence>
<dbReference type="EMBL" id="KQ764881">
    <property type="protein sequence ID" value="OAD54330.1"/>
    <property type="molecule type" value="Genomic_DNA"/>
</dbReference>
<feature type="region of interest" description="Disordered" evidence="7">
    <location>
        <begin position="431"/>
        <end position="473"/>
    </location>
</feature>
<feature type="domain" description="DSL" evidence="8">
    <location>
        <begin position="316"/>
        <end position="360"/>
    </location>
</feature>
<dbReference type="GO" id="GO:0007166">
    <property type="term" value="P:cell surface receptor signaling pathway"/>
    <property type="evidence" value="ECO:0007669"/>
    <property type="project" value="UniProtKB-ARBA"/>
</dbReference>
<evidence type="ECO:0000256" key="5">
    <source>
        <dbReference type="PROSITE-ProRule" id="PRU00377"/>
    </source>
</evidence>
<feature type="compositionally biased region" description="Basic and acidic residues" evidence="7">
    <location>
        <begin position="1"/>
        <end position="34"/>
    </location>
</feature>
<dbReference type="GO" id="GO:0048018">
    <property type="term" value="F:receptor ligand activity"/>
    <property type="evidence" value="ECO:0007669"/>
    <property type="project" value="UniProtKB-ARBA"/>
</dbReference>
<dbReference type="Gene3D" id="2.10.25.140">
    <property type="match status" value="1"/>
</dbReference>
<reference evidence="9 10" key="1">
    <citation type="submission" date="2015-07" db="EMBL/GenBank/DDBJ databases">
        <title>The genome of Eufriesea mexicana.</title>
        <authorList>
            <person name="Pan H."/>
            <person name="Kapheim K."/>
        </authorList>
    </citation>
    <scope>NUCLEOTIDE SEQUENCE [LARGE SCALE GENOMIC DNA]</scope>
    <source>
        <strain evidence="9">0111107269</strain>
        <tissue evidence="9">Whole body</tissue>
    </source>
</reference>
<evidence type="ECO:0000256" key="1">
    <source>
        <dbReference type="ARBA" id="ARBA00022473"/>
    </source>
</evidence>
<keyword evidence="6" id="KW-0732">Signal</keyword>
<keyword evidence="4 5" id="KW-1015">Disulfide bond</keyword>
<dbReference type="Gene3D" id="2.60.40.3510">
    <property type="match status" value="1"/>
</dbReference>
<evidence type="ECO:0000256" key="3">
    <source>
        <dbReference type="ARBA" id="ARBA00022737"/>
    </source>
</evidence>
<feature type="compositionally biased region" description="Basic residues" evidence="7">
    <location>
        <begin position="35"/>
        <end position="48"/>
    </location>
</feature>
<feature type="disulfide bond" evidence="5">
    <location>
        <begin position="331"/>
        <end position="343"/>
    </location>
</feature>
<name>A0A310SFT5_9HYME</name>
<keyword evidence="2 6" id="KW-0245">EGF-like domain</keyword>
<evidence type="ECO:0000256" key="4">
    <source>
        <dbReference type="ARBA" id="ARBA00023157"/>
    </source>
</evidence>
<keyword evidence="6" id="KW-0812">Transmembrane</keyword>
<dbReference type="InterPro" id="IPR001774">
    <property type="entry name" value="DSL"/>
</dbReference>
<dbReference type="Proteomes" id="UP000250275">
    <property type="component" value="Unassembled WGS sequence"/>
</dbReference>
<evidence type="ECO:0000313" key="9">
    <source>
        <dbReference type="EMBL" id="OAD54330.1"/>
    </source>
</evidence>
<dbReference type="AlphaFoldDB" id="A0A310SFT5"/>
<gene>
    <name evidence="9" type="ORF">WN48_08044</name>
</gene>
<dbReference type="OrthoDB" id="283575at2759"/>
<comment type="function">
    <text evidence="6">Putative Notch ligand involved in the mediation of Notch signaling.</text>
</comment>
<dbReference type="GO" id="GO:0035282">
    <property type="term" value="P:segmentation"/>
    <property type="evidence" value="ECO:0007669"/>
    <property type="project" value="UniProtKB-ARBA"/>
</dbReference>
<dbReference type="GO" id="GO:0090596">
    <property type="term" value="P:sensory organ morphogenesis"/>
    <property type="evidence" value="ECO:0007669"/>
    <property type="project" value="UniProtKB-ARBA"/>
</dbReference>
<dbReference type="GO" id="GO:0009952">
    <property type="term" value="P:anterior/posterior pattern specification"/>
    <property type="evidence" value="ECO:0007669"/>
    <property type="project" value="UniProtKB-ARBA"/>
</dbReference>
<proteinExistence type="predicted"/>
<keyword evidence="1 6" id="KW-0217">Developmental protein</keyword>
<feature type="region of interest" description="Disordered" evidence="7">
    <location>
        <begin position="1"/>
        <end position="52"/>
    </location>
</feature>